<feature type="region of interest" description="Disordered" evidence="2">
    <location>
        <begin position="204"/>
        <end position="300"/>
    </location>
</feature>
<dbReference type="RefSeq" id="XP_012160995.1">
    <property type="nucleotide sequence ID" value="XM_012305605.2"/>
</dbReference>
<dbReference type="RefSeq" id="XP_012160994.1">
    <property type="nucleotide sequence ID" value="XM_012305604.2"/>
</dbReference>
<dbReference type="OrthoDB" id="8192055at2759"/>
<feature type="region of interest" description="Disordered" evidence="2">
    <location>
        <begin position="345"/>
        <end position="378"/>
    </location>
</feature>
<dbReference type="RefSeq" id="XP_012160990.1">
    <property type="nucleotide sequence ID" value="XM_012305600.2"/>
</dbReference>
<feature type="coiled-coil region" evidence="1">
    <location>
        <begin position="95"/>
        <end position="129"/>
    </location>
</feature>
<dbReference type="GeneID" id="101461292"/>
<evidence type="ECO:0000256" key="1">
    <source>
        <dbReference type="SAM" id="Coils"/>
    </source>
</evidence>
<keyword evidence="1" id="KW-0175">Coiled coil</keyword>
<sequence length="835" mass="89487">MLLKIQLVCCLALLAQAQNTIEQLPADPNGELLFETAHKRPEEASEFQTSHKIPRHSFLPDSELDLLQGTMNLLPTKERPELNPVLSALINEDVMKSIEAKRAIEKEELEQIKAELDAARNKKEKEQKGEDSERVAEATYAVLTTAAPIKKAELDEDFNVGFVDQAINLDAAGSESNKKSRIEIKKGPNGQDYEYEYVYYYEDEEDAKPSEAPVKADSSERGKSRYSNIERTTAAPASNSIVSSKAKGRSSSIASDSGADDVEAERLPANTRFPSRGKNVEPTPAIDSLENAAEKKKISVKRPSLELVDSATFNTDEKQVKGIRNSDTETKSAIAIEQETAAAAAAAEKKQAEEKQRRQPTIGSDEESATVKDVADEEVEQTTLSMEKAALDLYAILQNENFNMDMTTDADTEVTTVLPDTTNPDDVAMTTLIDEEPSSTTTTTTTTTTEATTTTTTTTTTAAPTLFGGKRPGLNSAGRNRFKLNKGGKSEASTTTTTEAPPSEAPKTGKNRFSRPSIGGRARPGARTTTAAPAAAGEEEEEVAAPKEVKPVSSGFGRGRPRNRFNLRSTTTTEKPAAAAADGEEANEEATVSSTTARALRGGRPQIGLRGRSRTTTAKPAATEDEHKEDEAAASGAEEKPAPAPAKPASRFARPSANRLLPRGKLARTTEAPSADDSAADSSHHNDVKGEENGEEHAEKAAETEAKPAGHHGLNRLKTRPQLHKTENAKSKAAPASVAPRKINPLLAKRRLQLGHSTTEAPAEEDNATAAEETKTEEESVPAAAASADAPATDDSAKDAEASDTAETTTKQQARGLGLLTQRRRLPLRKPGTIL</sequence>
<proteinExistence type="evidence at transcript level"/>
<dbReference type="EMBL" id="GAMC01020242">
    <property type="protein sequence ID" value="JAB86313.1"/>
    <property type="molecule type" value="mRNA"/>
</dbReference>
<accession>W8B963</accession>
<feature type="compositionally biased region" description="Low complexity" evidence="2">
    <location>
        <begin position="782"/>
        <end position="794"/>
    </location>
</feature>
<feature type="compositionally biased region" description="Low complexity" evidence="2">
    <location>
        <begin position="440"/>
        <end position="465"/>
    </location>
</feature>
<dbReference type="RefSeq" id="XP_012160991.1">
    <property type="nucleotide sequence ID" value="XM_012305601.2"/>
</dbReference>
<feature type="compositionally biased region" description="Basic and acidic residues" evidence="2">
    <location>
        <begin position="682"/>
        <end position="708"/>
    </location>
</feature>
<feature type="chain" id="PRO_5007737014" evidence="3">
    <location>
        <begin position="18"/>
        <end position="835"/>
    </location>
</feature>
<protein>
    <submittedName>
        <fullName evidence="4">Uncharacterized protein</fullName>
    </submittedName>
</protein>
<feature type="compositionally biased region" description="Low complexity" evidence="2">
    <location>
        <begin position="519"/>
        <end position="536"/>
    </location>
</feature>
<feature type="signal peptide" evidence="3">
    <location>
        <begin position="1"/>
        <end position="17"/>
    </location>
</feature>
<evidence type="ECO:0000313" key="4">
    <source>
        <dbReference type="EMBL" id="JAB86314.1"/>
    </source>
</evidence>
<reference evidence="4" key="2">
    <citation type="journal article" date="2014" name="BMC Genomics">
        <title>A genomic perspective to assessing quality of mass-reared SIT flies used in Mediterranean fruit fly (Ceratitis capitata) eradication in California.</title>
        <authorList>
            <person name="Calla B."/>
            <person name="Hall B."/>
            <person name="Hou S."/>
            <person name="Geib S.M."/>
        </authorList>
    </citation>
    <scope>NUCLEOTIDE SEQUENCE</scope>
</reference>
<feature type="compositionally biased region" description="Low complexity" evidence="2">
    <location>
        <begin position="490"/>
        <end position="508"/>
    </location>
</feature>
<feature type="compositionally biased region" description="Low complexity" evidence="2">
    <location>
        <begin position="566"/>
        <end position="581"/>
    </location>
</feature>
<feature type="compositionally biased region" description="Low complexity" evidence="2">
    <location>
        <begin position="731"/>
        <end position="740"/>
    </location>
</feature>
<evidence type="ECO:0000256" key="3">
    <source>
        <dbReference type="SAM" id="SignalP"/>
    </source>
</evidence>
<dbReference type="AlphaFoldDB" id="W8B963"/>
<feature type="region of interest" description="Disordered" evidence="2">
    <location>
        <begin position="433"/>
        <end position="835"/>
    </location>
</feature>
<keyword evidence="3" id="KW-0732">Signal</keyword>
<dbReference type="RefSeq" id="XP_004535212.1">
    <property type="nucleotide sequence ID" value="XM_004535155.3"/>
</dbReference>
<dbReference type="RefSeq" id="XP_012160996.1">
    <property type="nucleotide sequence ID" value="XM_012305606.2"/>
</dbReference>
<dbReference type="RefSeq" id="XP_004535210.1">
    <property type="nucleotide sequence ID" value="XM_004535153.3"/>
</dbReference>
<feature type="compositionally biased region" description="Low complexity" evidence="2">
    <location>
        <begin position="647"/>
        <end position="657"/>
    </location>
</feature>
<dbReference type="KEGG" id="ccat:101461292"/>
<dbReference type="RefSeq" id="XP_012160993.1">
    <property type="nucleotide sequence ID" value="XM_012305603.2"/>
</dbReference>
<feature type="compositionally biased region" description="Basic residues" evidence="2">
    <location>
        <begin position="709"/>
        <end position="723"/>
    </location>
</feature>
<dbReference type="RefSeq" id="XP_004535211.1">
    <property type="nucleotide sequence ID" value="XM_004535154.3"/>
</dbReference>
<dbReference type="EMBL" id="GAMC01020240">
    <property type="protein sequence ID" value="JAB86315.1"/>
    <property type="molecule type" value="mRNA"/>
</dbReference>
<feature type="compositionally biased region" description="Basic and acidic residues" evidence="2">
    <location>
        <begin position="347"/>
        <end position="357"/>
    </location>
</feature>
<evidence type="ECO:0000256" key="2">
    <source>
        <dbReference type="SAM" id="MobiDB-lite"/>
    </source>
</evidence>
<feature type="compositionally biased region" description="Low complexity" evidence="2">
    <location>
        <begin position="803"/>
        <end position="821"/>
    </location>
</feature>
<dbReference type="EMBL" id="GAMC01020241">
    <property type="protein sequence ID" value="JAB86314.1"/>
    <property type="molecule type" value="mRNA"/>
</dbReference>
<feature type="compositionally biased region" description="Polar residues" evidence="2">
    <location>
        <begin position="225"/>
        <end position="243"/>
    </location>
</feature>
<dbReference type="RefSeq" id="XP_012160989.1">
    <property type="nucleotide sequence ID" value="XM_012305599.2"/>
</dbReference>
<feature type="compositionally biased region" description="Basic and acidic residues" evidence="2">
    <location>
        <begin position="622"/>
        <end position="641"/>
    </location>
</feature>
<dbReference type="EMBL" id="GAMC01020239">
    <property type="protein sequence ID" value="JAB86316.1"/>
    <property type="molecule type" value="mRNA"/>
</dbReference>
<reference evidence="4" key="1">
    <citation type="submission" date="2013-07" db="EMBL/GenBank/DDBJ databases">
        <authorList>
            <person name="Geib S."/>
        </authorList>
    </citation>
    <scope>NUCLEOTIDE SEQUENCE</scope>
</reference>
<dbReference type="RefSeq" id="XP_012160992.1">
    <property type="nucleotide sequence ID" value="XM_012305602.2"/>
</dbReference>
<name>W8B963_CERCA</name>
<organism evidence="4">
    <name type="scientific">Ceratitis capitata</name>
    <name type="common">Mediterranean fruit fly</name>
    <name type="synonym">Tephritis capitata</name>
    <dbReference type="NCBI Taxonomy" id="7213"/>
    <lineage>
        <taxon>Eukaryota</taxon>
        <taxon>Metazoa</taxon>
        <taxon>Ecdysozoa</taxon>
        <taxon>Arthropoda</taxon>
        <taxon>Hexapoda</taxon>
        <taxon>Insecta</taxon>
        <taxon>Pterygota</taxon>
        <taxon>Neoptera</taxon>
        <taxon>Endopterygota</taxon>
        <taxon>Diptera</taxon>
        <taxon>Brachycera</taxon>
        <taxon>Muscomorpha</taxon>
        <taxon>Tephritoidea</taxon>
        <taxon>Tephritidae</taxon>
        <taxon>Ceratitis</taxon>
        <taxon>Ceratitis</taxon>
    </lineage>
</organism>